<dbReference type="RefSeq" id="WP_268923957.1">
    <property type="nucleotide sequence ID" value="NZ_JAPTGB010000001.1"/>
</dbReference>
<gene>
    <name evidence="1" type="ORF">O0S10_00665</name>
</gene>
<name>A0ABT4IDA9_9EURY</name>
<dbReference type="Pfam" id="PF14335">
    <property type="entry name" value="DUF4391"/>
    <property type="match status" value="1"/>
</dbReference>
<protein>
    <submittedName>
        <fullName evidence="1">DUF4391 domain-containing protein</fullName>
    </submittedName>
</protein>
<organism evidence="1 2">
    <name type="scientific">Methanocorpusculum petauri</name>
    <dbReference type="NCBI Taxonomy" id="3002863"/>
    <lineage>
        <taxon>Archaea</taxon>
        <taxon>Methanobacteriati</taxon>
        <taxon>Methanobacteriota</taxon>
        <taxon>Stenosarchaea group</taxon>
        <taxon>Methanomicrobia</taxon>
        <taxon>Methanomicrobiales</taxon>
        <taxon>Methanocorpusculaceae</taxon>
        <taxon>Methanocorpusculum</taxon>
    </lineage>
</organism>
<proteinExistence type="predicted"/>
<sequence>MSEEYGFLQLPESCVVDKTVFKKDILDGFGLATAADKRLFSDVVEKVVWRFCLRPDTIRVAGFVSEVYEYPEVEILEVRVGVEKGISRIAEIMMRAIPYPMILVFRMGECWQFWVAHQRVNLQDRSRNTLEEIVHSGWVLSGDSLFARMDMRKMRFTNYFTLYSDVVDALSVYCVGCEGGVCSSGEAAREMLREAGEIDAEISRLRAEMRREDQFNRRMELHVQMMELKKRRERVLTGDADD</sequence>
<keyword evidence="2" id="KW-1185">Reference proteome</keyword>
<evidence type="ECO:0000313" key="1">
    <source>
        <dbReference type="EMBL" id="MCZ0859735.1"/>
    </source>
</evidence>
<comment type="caution">
    <text evidence="1">The sequence shown here is derived from an EMBL/GenBank/DDBJ whole genome shotgun (WGS) entry which is preliminary data.</text>
</comment>
<dbReference type="Proteomes" id="UP001141422">
    <property type="component" value="Unassembled WGS sequence"/>
</dbReference>
<accession>A0ABT4IDA9</accession>
<reference evidence="1" key="1">
    <citation type="submission" date="2022-12" db="EMBL/GenBank/DDBJ databases">
        <title>Isolation and characterisation of novel Methanocorpusculum spp. from native Australian herbivores indicates the genus is ancestrally host-associated.</title>
        <authorList>
            <person name="Volmer J.G."/>
            <person name="Soo R.M."/>
            <person name="Evans P.N."/>
            <person name="Hoedt E.C."/>
            <person name="Astorga Alsina A.L."/>
            <person name="Woodcroft B.J."/>
            <person name="Tyson G.W."/>
            <person name="Hugenholtz P."/>
            <person name="Morrison M."/>
        </authorList>
    </citation>
    <scope>NUCLEOTIDE SEQUENCE</scope>
    <source>
        <strain evidence="1">MG</strain>
    </source>
</reference>
<dbReference type="EMBL" id="JAPTGB010000001">
    <property type="protein sequence ID" value="MCZ0859735.1"/>
    <property type="molecule type" value="Genomic_DNA"/>
</dbReference>
<evidence type="ECO:0000313" key="2">
    <source>
        <dbReference type="Proteomes" id="UP001141422"/>
    </source>
</evidence>
<dbReference type="InterPro" id="IPR025503">
    <property type="entry name" value="DUF4391"/>
</dbReference>